<evidence type="ECO:0000313" key="2">
    <source>
        <dbReference type="EMBL" id="TVY37477.1"/>
    </source>
</evidence>
<feature type="region of interest" description="Disordered" evidence="1">
    <location>
        <begin position="89"/>
        <end position="120"/>
    </location>
</feature>
<reference evidence="2 3" key="1">
    <citation type="submission" date="2018-05" db="EMBL/GenBank/DDBJ databases">
        <title>Genome sequencing and assembly of the regulated plant pathogen Lachnellula willkommii and related sister species for the development of diagnostic species identification markers.</title>
        <authorList>
            <person name="Giroux E."/>
            <person name="Bilodeau G."/>
        </authorList>
    </citation>
    <scope>NUCLEOTIDE SEQUENCE [LARGE SCALE GENOMIC DNA]</scope>
    <source>
        <strain evidence="2 3">CBS 197.66</strain>
    </source>
</reference>
<dbReference type="Proteomes" id="UP000462212">
    <property type="component" value="Unassembled WGS sequence"/>
</dbReference>
<sequence length="250" mass="27494">MTYKRQSKSRKIADLEKQVRLLASAFNGPGSQPGDRRRSTENPRPSNPQALQNNIALHFRESNSGSTGTLNNATGSVNLNSWIRSQPHITANGPSFTPDSQSFLRSPEETSSTNSSLRPSAVSSRSIKTVQLNAAQIDNLFQISGEHLFWAIIGLASRRYDEDFMLFAVLSEWVPKLVWSAIATPPYSLPTVQSIILISAWPFPVDSTYKAALVTLSSIAISTAMQLGLHRPMNATDFLRSFAPEPSHSH</sequence>
<name>A0A8H8RL03_9HELO</name>
<dbReference type="AlphaFoldDB" id="A0A8H8RL03"/>
<dbReference type="OrthoDB" id="3163292at2759"/>
<feature type="compositionally biased region" description="Polar residues" evidence="1">
    <location>
        <begin position="89"/>
        <end position="114"/>
    </location>
</feature>
<gene>
    <name evidence="2" type="ORF">LSUB1_G004489</name>
</gene>
<organism evidence="2 3">
    <name type="scientific">Lachnellula subtilissima</name>
    <dbReference type="NCBI Taxonomy" id="602034"/>
    <lineage>
        <taxon>Eukaryota</taxon>
        <taxon>Fungi</taxon>
        <taxon>Dikarya</taxon>
        <taxon>Ascomycota</taxon>
        <taxon>Pezizomycotina</taxon>
        <taxon>Leotiomycetes</taxon>
        <taxon>Helotiales</taxon>
        <taxon>Lachnaceae</taxon>
        <taxon>Lachnellula</taxon>
    </lineage>
</organism>
<evidence type="ECO:0000313" key="3">
    <source>
        <dbReference type="Proteomes" id="UP000462212"/>
    </source>
</evidence>
<accession>A0A8H8RL03</accession>
<keyword evidence="3" id="KW-1185">Reference proteome</keyword>
<evidence type="ECO:0000256" key="1">
    <source>
        <dbReference type="SAM" id="MobiDB-lite"/>
    </source>
</evidence>
<dbReference type="EMBL" id="QGMJ01000347">
    <property type="protein sequence ID" value="TVY37477.1"/>
    <property type="molecule type" value="Genomic_DNA"/>
</dbReference>
<protein>
    <submittedName>
        <fullName evidence="2">Uncharacterized protein</fullName>
    </submittedName>
</protein>
<dbReference type="CDD" id="cd12148">
    <property type="entry name" value="fungal_TF_MHR"/>
    <property type="match status" value="1"/>
</dbReference>
<proteinExistence type="predicted"/>
<feature type="region of interest" description="Disordered" evidence="1">
    <location>
        <begin position="25"/>
        <end position="50"/>
    </location>
</feature>
<comment type="caution">
    <text evidence="2">The sequence shown here is derived from an EMBL/GenBank/DDBJ whole genome shotgun (WGS) entry which is preliminary data.</text>
</comment>